<protein>
    <submittedName>
        <fullName evidence="2">7204_t:CDS:1</fullName>
    </submittedName>
</protein>
<organism evidence="2 3">
    <name type="scientific">Racocetra fulgida</name>
    <dbReference type="NCBI Taxonomy" id="60492"/>
    <lineage>
        <taxon>Eukaryota</taxon>
        <taxon>Fungi</taxon>
        <taxon>Fungi incertae sedis</taxon>
        <taxon>Mucoromycota</taxon>
        <taxon>Glomeromycotina</taxon>
        <taxon>Glomeromycetes</taxon>
        <taxon>Diversisporales</taxon>
        <taxon>Gigasporaceae</taxon>
        <taxon>Racocetra</taxon>
    </lineage>
</organism>
<feature type="region of interest" description="Disordered" evidence="1">
    <location>
        <begin position="79"/>
        <end position="108"/>
    </location>
</feature>
<dbReference type="Proteomes" id="UP000789396">
    <property type="component" value="Unassembled WGS sequence"/>
</dbReference>
<dbReference type="AlphaFoldDB" id="A0A9N9K384"/>
<reference evidence="2" key="1">
    <citation type="submission" date="2021-06" db="EMBL/GenBank/DDBJ databases">
        <authorList>
            <person name="Kallberg Y."/>
            <person name="Tangrot J."/>
            <person name="Rosling A."/>
        </authorList>
    </citation>
    <scope>NUCLEOTIDE SEQUENCE</scope>
    <source>
        <strain evidence="2">IN212</strain>
    </source>
</reference>
<evidence type="ECO:0000313" key="2">
    <source>
        <dbReference type="EMBL" id="CAG8805758.1"/>
    </source>
</evidence>
<gene>
    <name evidence="2" type="ORF">RFULGI_LOCUS18205</name>
</gene>
<comment type="caution">
    <text evidence="2">The sequence shown here is derived from an EMBL/GenBank/DDBJ whole genome shotgun (WGS) entry which is preliminary data.</text>
</comment>
<name>A0A9N9K384_9GLOM</name>
<proteinExistence type="predicted"/>
<sequence>IRERRRKERAKLKLKEAEINEKVNSLIAAEATDDDEKRKEQKRAELRARARLSMKLLHRATWTPGDGFSLNLPKDLFGEEQLSDGEEDNVSSESINHNKPKSGTEVKAVIEDERRIGNVSDSNFNSGIKWVD</sequence>
<feature type="compositionally biased region" description="Acidic residues" evidence="1">
    <location>
        <begin position="81"/>
        <end position="90"/>
    </location>
</feature>
<evidence type="ECO:0000313" key="3">
    <source>
        <dbReference type="Proteomes" id="UP000789396"/>
    </source>
</evidence>
<dbReference type="EMBL" id="CAJVPZ010077850">
    <property type="protein sequence ID" value="CAG8805758.1"/>
    <property type="molecule type" value="Genomic_DNA"/>
</dbReference>
<feature type="non-terminal residue" evidence="2">
    <location>
        <position position="132"/>
    </location>
</feature>
<evidence type="ECO:0000256" key="1">
    <source>
        <dbReference type="SAM" id="MobiDB-lite"/>
    </source>
</evidence>
<accession>A0A9N9K384</accession>
<feature type="non-terminal residue" evidence="2">
    <location>
        <position position="1"/>
    </location>
</feature>
<keyword evidence="3" id="KW-1185">Reference proteome</keyword>